<evidence type="ECO:0000313" key="2">
    <source>
        <dbReference type="Proteomes" id="UP000315751"/>
    </source>
</evidence>
<protein>
    <submittedName>
        <fullName evidence="1">Cellulose synthase subunit D</fullName>
    </submittedName>
</protein>
<dbReference type="Gene3D" id="3.30.70.2590">
    <property type="match status" value="1"/>
</dbReference>
<dbReference type="Proteomes" id="UP000315751">
    <property type="component" value="Unassembled WGS sequence"/>
</dbReference>
<accession>A0A560GPX7</accession>
<sequence>MLAAFQERFAALQASPAAPESPDAVTLRHHRWQSCSLQWRAFIDTLFAELESGVEPAAAQAFYRSVGLRFAEGMALPPCESLEDLERAIGDCWAALDWGWVRLVDEGQFLRISHGAYPVPHAGPPHPGDTAPALMSPPWMSYMLEGVYTRWMGELGGTGLLAVCRNRQVPITQPLVFDFGRHG</sequence>
<dbReference type="InterPro" id="IPR038470">
    <property type="entry name" value="Cellsynth_D_sf"/>
</dbReference>
<gene>
    <name evidence="1" type="ORF">FBZ90_1193</name>
</gene>
<name>A0A560GPX7_9PROT</name>
<dbReference type="RefSeq" id="WP_145735784.1">
    <property type="nucleotide sequence ID" value="NZ_VITR01000019.1"/>
</dbReference>
<organism evidence="1 2">
    <name type="scientific">Nitrospirillum amazonense</name>
    <dbReference type="NCBI Taxonomy" id="28077"/>
    <lineage>
        <taxon>Bacteria</taxon>
        <taxon>Pseudomonadati</taxon>
        <taxon>Pseudomonadota</taxon>
        <taxon>Alphaproteobacteria</taxon>
        <taxon>Rhodospirillales</taxon>
        <taxon>Azospirillaceae</taxon>
        <taxon>Nitrospirillum</taxon>
    </lineage>
</organism>
<dbReference type="InterPro" id="IPR022798">
    <property type="entry name" value="BcsD_bac"/>
</dbReference>
<comment type="caution">
    <text evidence="1">The sequence shown here is derived from an EMBL/GenBank/DDBJ whole genome shotgun (WGS) entry which is preliminary data.</text>
</comment>
<keyword evidence="2" id="KW-1185">Reference proteome</keyword>
<dbReference type="GO" id="GO:0030244">
    <property type="term" value="P:cellulose biosynthetic process"/>
    <property type="evidence" value="ECO:0007669"/>
    <property type="project" value="InterPro"/>
</dbReference>
<dbReference type="EMBL" id="VITR01000019">
    <property type="protein sequence ID" value="TWB35719.1"/>
    <property type="molecule type" value="Genomic_DNA"/>
</dbReference>
<dbReference type="OrthoDB" id="6078279at2"/>
<evidence type="ECO:0000313" key="1">
    <source>
        <dbReference type="EMBL" id="TWB35719.1"/>
    </source>
</evidence>
<dbReference type="AlphaFoldDB" id="A0A560GPX7"/>
<proteinExistence type="predicted"/>
<reference evidence="1 2" key="1">
    <citation type="submission" date="2019-06" db="EMBL/GenBank/DDBJ databases">
        <title>Genomic Encyclopedia of Type Strains, Phase IV (KMG-V): Genome sequencing to study the core and pangenomes of soil and plant-associated prokaryotes.</title>
        <authorList>
            <person name="Whitman W."/>
        </authorList>
    </citation>
    <scope>NUCLEOTIDE SEQUENCE [LARGE SCALE GENOMIC DNA]</scope>
    <source>
        <strain evidence="1 2">BR 11622</strain>
    </source>
</reference>
<dbReference type="Pfam" id="PF03500">
    <property type="entry name" value="Cellsynth_D"/>
    <property type="match status" value="1"/>
</dbReference>